<gene>
    <name evidence="3" type="ORF">OtV5_071</name>
</gene>
<accession>A9YVX8</accession>
<dbReference type="InterPro" id="IPR011049">
    <property type="entry name" value="Serralysin-like_metalloprot_C"/>
</dbReference>
<keyword evidence="4" id="KW-1185">Reference proteome</keyword>
<organism evidence="3 4">
    <name type="scientific">Ostreococcus tauri virus OtV5</name>
    <dbReference type="NCBI Taxonomy" id="1785753"/>
    <lineage>
        <taxon>Viruses</taxon>
        <taxon>Varidnaviria</taxon>
        <taxon>Bamfordvirae</taxon>
        <taxon>Nucleocytoviricota</taxon>
        <taxon>Megaviricetes</taxon>
        <taxon>Algavirales</taxon>
        <taxon>Phycodnaviridae</taxon>
        <taxon>Prasinovirus</taxon>
        <taxon>Prasinovirus ostreotauri</taxon>
    </lineage>
</organism>
<evidence type="ECO:0000313" key="4">
    <source>
        <dbReference type="Proteomes" id="UP000203890"/>
    </source>
</evidence>
<dbReference type="OrthoDB" id="29744at10239"/>
<feature type="domain" description="Peptidase S74" evidence="2">
    <location>
        <begin position="530"/>
        <end position="656"/>
    </location>
</feature>
<dbReference type="PROSITE" id="PS51688">
    <property type="entry name" value="ICA"/>
    <property type="match status" value="1"/>
</dbReference>
<dbReference type="Gene3D" id="2.150.10.10">
    <property type="entry name" value="Serralysin-like metalloprotease, C-terminal"/>
    <property type="match status" value="1"/>
</dbReference>
<name>A9YVX8_9PHYC</name>
<reference evidence="3 4" key="1">
    <citation type="journal article" date="2008" name="PLoS ONE">
        <title>Life-cycle and genome of OtV5, a large DNA virus of the pelagic marine unicellular green alga Ostreococcus tauri.</title>
        <authorList>
            <person name="Derelle E."/>
            <person name="Ferraz C."/>
            <person name="Escande M.L."/>
            <person name="Eychenie S."/>
            <person name="Cooke R."/>
            <person name="Piganeau G."/>
            <person name="Desdevises Y."/>
            <person name="Bellec L."/>
            <person name="Moreau H."/>
            <person name="Grimsley N."/>
        </authorList>
    </citation>
    <scope>NUCLEOTIDE SEQUENCE [LARGE SCALE GENOMIC DNA]</scope>
    <source>
        <strain evidence="3 4">OtV5</strain>
    </source>
</reference>
<feature type="region of interest" description="Disordered" evidence="1">
    <location>
        <begin position="598"/>
        <end position="617"/>
    </location>
</feature>
<dbReference type="KEGG" id="vg:5845564"/>
<dbReference type="GeneID" id="5845564"/>
<protein>
    <recommendedName>
        <fullName evidence="2">Peptidase S74 domain-containing protein</fullName>
    </recommendedName>
</protein>
<sequence>MATTNIQTFSGDVEVTSNILMSGEVFIKANDGNGKVGIGLNAGATSQGASAVAVGVNAGVTSQGASATALGVGAGSNNQGGSAVAVGNAAGQTSQGGSAVAVGYLAGLTSQGGAAVAVGLQAGRYNQGNDAVAVGLRAAETSQGSAAVAVGKDAGGTSQGTLAVAVGNAAGYTSQGNSATALGVNAGQTSQGASAVAVGQEAGQTAQGNVATALGRQAGRFNQGYGATAVGWAAGVTSQGSSAVAVGALAGQTCQSQYATAVGHQAGLTCQGYWSVAIGTNAGYSAQGSYTVAIGGSAGFTSQSAYGVALGHLAGSNNQGFFSVAVGTDSGTYNQGSFGVAAGYLAGQYNQDTYATAVGNEAGQYNQGVAATAVGLAAGRTSQGDYAVAMGYNAGNISQGDYAVAVGRNAGQTSQGISATAVGNGAGNTSQGAGATAVGSGAGNTSQGLKATAVGEIAGYTSQGFKAVALGHAAGYSNQGSEAIAVGANAGQYNQPAESFFTRYDSVRGLSGTRYEMFIGTTGEIQKNTSDDRLKHDEKFITGAVNSLCKLRPQEYLKRQKLDATDPEQSWSYEAGLMAQEVYYSAPELRHIVQIPPEAGDVDSYTPPPSDDPTQDPDYSAWGNDVSTVEYKQLTPYLVKAVQEIVTELPRSKTTVSNAWGQNITGRIVSANANAHKTNTTPIVALSNVYADKTWYGVVSNTTTDTNDYDTLVDTKGDTQIWVTDTGGPLESGDLVTTSNVAPGYAQKQGHGALMNYTVAKVTQDCDFTEPTQRPIRVPKRELSNVTYYRHDASYEISLEKYENVPTFKTRVDETTIYFKEVTRDSNIYTETRYYEGDTEVSEQKYNTLPEDSRSIKHLSEISVDDYGALDDEAKASYSIGIKKRYFILNYSKSKTQIPQHDEEVIVEELVDVLDENGQIVWEETGETEPVYTLVDHGSYKAALVSAKLV</sequence>
<dbReference type="EMBL" id="EU304328">
    <property type="protein sequence ID" value="ABY27861.2"/>
    <property type="molecule type" value="Genomic_DNA"/>
</dbReference>
<dbReference type="Proteomes" id="UP000203890">
    <property type="component" value="Segment"/>
</dbReference>
<evidence type="ECO:0000256" key="1">
    <source>
        <dbReference type="SAM" id="MobiDB-lite"/>
    </source>
</evidence>
<dbReference type="RefSeq" id="YP_001648157.2">
    <property type="nucleotide sequence ID" value="NC_010191.2"/>
</dbReference>
<proteinExistence type="predicted"/>
<evidence type="ECO:0000313" key="3">
    <source>
        <dbReference type="EMBL" id="ABY27861.2"/>
    </source>
</evidence>
<evidence type="ECO:0000259" key="2">
    <source>
        <dbReference type="PROSITE" id="PS51688"/>
    </source>
</evidence>
<dbReference type="InterPro" id="IPR030392">
    <property type="entry name" value="S74_ICA"/>
</dbReference>